<dbReference type="PANTHER" id="PTHR31866:SF1">
    <property type="entry name" value="GENE 4779-RELATED"/>
    <property type="match status" value="1"/>
</dbReference>
<evidence type="ECO:0000313" key="3">
    <source>
        <dbReference type="Proteomes" id="UP000694387"/>
    </source>
</evidence>
<feature type="region of interest" description="Disordered" evidence="1">
    <location>
        <begin position="226"/>
        <end position="252"/>
    </location>
</feature>
<name>A0A8C4LH56_EQUAS</name>
<feature type="region of interest" description="Disordered" evidence="1">
    <location>
        <begin position="1"/>
        <end position="21"/>
    </location>
</feature>
<organism evidence="2 3">
    <name type="scientific">Equus asinus</name>
    <name type="common">Donkey</name>
    <name type="synonym">Equus africanus asinus</name>
    <dbReference type="NCBI Taxonomy" id="9793"/>
    <lineage>
        <taxon>Eukaryota</taxon>
        <taxon>Metazoa</taxon>
        <taxon>Chordata</taxon>
        <taxon>Craniata</taxon>
        <taxon>Vertebrata</taxon>
        <taxon>Euteleostomi</taxon>
        <taxon>Mammalia</taxon>
        <taxon>Eutheria</taxon>
        <taxon>Laurasiatheria</taxon>
        <taxon>Perissodactyla</taxon>
        <taxon>Equidae</taxon>
        <taxon>Equus</taxon>
    </lineage>
</organism>
<dbReference type="Proteomes" id="UP000694387">
    <property type="component" value="Chromosome X"/>
</dbReference>
<dbReference type="Pfam" id="PF15483">
    <property type="entry name" value="DUF4641"/>
    <property type="match status" value="1"/>
</dbReference>
<feature type="region of interest" description="Disordered" evidence="1">
    <location>
        <begin position="33"/>
        <end position="90"/>
    </location>
</feature>
<accession>A0A8C4LH56</accession>
<feature type="region of interest" description="Disordered" evidence="1">
    <location>
        <begin position="146"/>
        <end position="211"/>
    </location>
</feature>
<dbReference type="GeneTree" id="ENSGT00390000015252"/>
<reference evidence="2 3" key="1">
    <citation type="journal article" date="2020" name="Nat. Commun.">
        <title>Donkey genomes provide new insights into domestication and selection for coat color.</title>
        <authorList>
            <person name="Wang"/>
            <person name="C."/>
            <person name="Li"/>
            <person name="H."/>
            <person name="Guo"/>
            <person name="Y."/>
            <person name="Huang"/>
            <person name="J."/>
            <person name="Sun"/>
            <person name="Y."/>
            <person name="Min"/>
            <person name="J."/>
            <person name="Wang"/>
            <person name="J."/>
            <person name="Fang"/>
            <person name="X."/>
            <person name="Zhao"/>
            <person name="Z."/>
            <person name="Wang"/>
            <person name="S."/>
            <person name="Zhang"/>
            <person name="Y."/>
            <person name="Liu"/>
            <person name="Q."/>
            <person name="Jiang"/>
            <person name="Q."/>
            <person name="Wang"/>
            <person name="X."/>
            <person name="Guo"/>
            <person name="Y."/>
            <person name="Yang"/>
            <person name="C."/>
            <person name="Wang"/>
            <person name="Y."/>
            <person name="Tian"/>
            <person name="F."/>
            <person name="Zhuang"/>
            <person name="G."/>
            <person name="Fan"/>
            <person name="Y."/>
            <person name="Gao"/>
            <person name="Q."/>
            <person name="Li"/>
            <person name="Y."/>
            <person name="Ju"/>
            <person name="Z."/>
            <person name="Li"/>
            <person name="J."/>
            <person name="Li"/>
            <person name="R."/>
            <person name="Hou"/>
            <person name="M."/>
            <person name="Yang"/>
            <person name="G."/>
            <person name="Liu"/>
            <person name="G."/>
            <person name="Liu"/>
            <person name="W."/>
            <person name="Guo"/>
            <person name="J."/>
            <person name="Pan"/>
            <person name="S."/>
            <person name="Fan"/>
            <person name="G."/>
            <person name="Zhang"/>
            <person name="W."/>
            <person name="Zhang"/>
            <person name="R."/>
            <person name="Yu"/>
            <person name="J."/>
            <person name="Zhang"/>
            <person name="X."/>
            <person name="Yin"/>
            <person name="Q."/>
            <person name="Ji"/>
            <person name="C."/>
            <person name="Jin"/>
            <person name="Y."/>
            <person name="Yue"/>
            <person name="G."/>
            <person name="Liu"/>
            <person name="M."/>
            <person name="Xu"/>
            <person name="J."/>
            <person name="Liu"/>
            <person name="S."/>
            <person name="Jordana"/>
            <person name="J."/>
            <person name="Noce"/>
            <person name="A."/>
            <person name="Amills"/>
            <person name="M."/>
            <person name="Wu"/>
            <person name="D.D."/>
            <person name="Li"/>
            <person name="S."/>
            <person name="Zhou"/>
            <person name="X. and Zhong"/>
            <person name="J."/>
        </authorList>
    </citation>
    <scope>NUCLEOTIDE SEQUENCE [LARGE SCALE GENOMIC DNA]</scope>
</reference>
<reference evidence="2" key="2">
    <citation type="submission" date="2025-08" db="UniProtKB">
        <authorList>
            <consortium name="Ensembl"/>
        </authorList>
    </citation>
    <scope>IDENTIFICATION</scope>
</reference>
<protein>
    <submittedName>
        <fullName evidence="2">Uncharacterized protein</fullName>
    </submittedName>
</protein>
<dbReference type="PANTHER" id="PTHR31866">
    <property type="entry name" value="GENE 4779-RELATED"/>
    <property type="match status" value="1"/>
</dbReference>
<gene>
    <name evidence="2" type="primary">LOC106838369</name>
</gene>
<dbReference type="AlphaFoldDB" id="A0A8C4LH56"/>
<feature type="compositionally biased region" description="Low complexity" evidence="1">
    <location>
        <begin position="487"/>
        <end position="496"/>
    </location>
</feature>
<feature type="compositionally biased region" description="Polar residues" evidence="1">
    <location>
        <begin position="454"/>
        <end position="466"/>
    </location>
</feature>
<feature type="region of interest" description="Disordered" evidence="1">
    <location>
        <begin position="375"/>
        <end position="496"/>
    </location>
</feature>
<evidence type="ECO:0000313" key="2">
    <source>
        <dbReference type="Ensembl" id="ENSEASP00005011078.2"/>
    </source>
</evidence>
<proteinExistence type="predicted"/>
<dbReference type="InterPro" id="IPR027822">
    <property type="entry name" value="DUF4641"/>
</dbReference>
<reference evidence="2" key="3">
    <citation type="submission" date="2025-09" db="UniProtKB">
        <authorList>
            <consortium name="Ensembl"/>
        </authorList>
    </citation>
    <scope>IDENTIFICATION</scope>
</reference>
<dbReference type="Ensembl" id="ENSEAST00005012044.2">
    <property type="protein sequence ID" value="ENSEASP00005011078.2"/>
    <property type="gene ID" value="ENSEASG00005007773.2"/>
</dbReference>
<evidence type="ECO:0000256" key="1">
    <source>
        <dbReference type="SAM" id="MobiDB-lite"/>
    </source>
</evidence>
<feature type="compositionally biased region" description="Basic and acidic residues" evidence="1">
    <location>
        <begin position="47"/>
        <end position="66"/>
    </location>
</feature>
<keyword evidence="3" id="KW-1185">Reference proteome</keyword>
<feature type="region of interest" description="Disordered" evidence="1">
    <location>
        <begin position="530"/>
        <end position="551"/>
    </location>
</feature>
<sequence>MSSPDEESVLGTGFDPEGGERAVVCSAEPRALRTADLGPALGAPRSGEGEGRFLEPEGLESERHVMDSGGQVLRSRQGGPSFPADDRGAAVDSASRWAPRSAVNIVQQLTERGVWGVWRYRYPESCAARGSTVGAGPEAGAGFRGAPAPSWVASQPSSTAPLHFRGPEGSRAWGNPERGGRSRMGGPVGHGQPSAGGPVELPSDPESSDEAREIQLTRMSFYLKEGGQAKSSGPEDPGDPPRRFSFPTRENLPHVPGSFLSSAAQAFTLAAERQTVGELDFSSSQKVECVFWRKMGNRPSYQAAAAAATASVLSRATPWKKAALGKKCLGAASQVAQGRTFPSWGQRGSAAPPDPATFPPLCGVPLLVRRKKYPLAPAGTKQSKQPGTGEKSVAGRTMESQPVEVAGEDIDPNSDPAPQGQPLAHRPEPCSPCMHREEGSSGDLNTRAAPQVPGNPQSLAPSQGNTVPREPAPSGDQEPLDRPPRPEGQQQPPGAEGCPRVLFLWFLEMQAQTRRWGRCTGSTDIRVALPPPSCTPQRERTSFPRGAPASLATGVLEVGAREEGRLRREEAS</sequence>